<feature type="coiled-coil region" evidence="1">
    <location>
        <begin position="31"/>
        <end position="58"/>
    </location>
</feature>
<evidence type="ECO:0000256" key="1">
    <source>
        <dbReference type="SAM" id="Coils"/>
    </source>
</evidence>
<evidence type="ECO:0000259" key="3">
    <source>
        <dbReference type="SMART" id="SM01224"/>
    </source>
</evidence>
<protein>
    <recommendedName>
        <fullName evidence="3">G protein gamma domain-containing protein</fullName>
    </recommendedName>
</protein>
<dbReference type="Proteomes" id="UP001642487">
    <property type="component" value="Chromosome 8"/>
</dbReference>
<dbReference type="Pfam" id="PF00631">
    <property type="entry name" value="G-gamma"/>
    <property type="match status" value="1"/>
</dbReference>
<dbReference type="EMBL" id="OZ021742">
    <property type="protein sequence ID" value="CAK9328177.1"/>
    <property type="molecule type" value="Genomic_DNA"/>
</dbReference>
<accession>A0ABP0ZC32</accession>
<evidence type="ECO:0000313" key="5">
    <source>
        <dbReference type="Proteomes" id="UP001642487"/>
    </source>
</evidence>
<dbReference type="InterPro" id="IPR015898">
    <property type="entry name" value="G-protein_gamma-like_dom"/>
</dbReference>
<organism evidence="4 5">
    <name type="scientific">Citrullus colocynthis</name>
    <name type="common">colocynth</name>
    <dbReference type="NCBI Taxonomy" id="252529"/>
    <lineage>
        <taxon>Eukaryota</taxon>
        <taxon>Viridiplantae</taxon>
        <taxon>Streptophyta</taxon>
        <taxon>Embryophyta</taxon>
        <taxon>Tracheophyta</taxon>
        <taxon>Spermatophyta</taxon>
        <taxon>Magnoliopsida</taxon>
        <taxon>eudicotyledons</taxon>
        <taxon>Gunneridae</taxon>
        <taxon>Pentapetalae</taxon>
        <taxon>rosids</taxon>
        <taxon>fabids</taxon>
        <taxon>Cucurbitales</taxon>
        <taxon>Cucurbitaceae</taxon>
        <taxon>Benincaseae</taxon>
        <taxon>Citrullus</taxon>
    </lineage>
</organism>
<evidence type="ECO:0000256" key="2">
    <source>
        <dbReference type="SAM" id="MobiDB-lite"/>
    </source>
</evidence>
<feature type="domain" description="G protein gamma" evidence="3">
    <location>
        <begin position="34"/>
        <end position="104"/>
    </location>
</feature>
<sequence length="214" mass="24453">MAARSVYSSSVPSLPPPSPKSPPEYSDLYGKRREIAKIQMLEREIGFLEDELKSIQSLQPVSICCKEISDFIMANSDPLTPTCRAKHQRCRIWKWLCGFPCFNLSWLCCCSCTRCSVDVDIPRCFDSEPYCAVFYHYLQSHAPTVAASANATADVSALCQNVQSRAWPQMLLHRQLREKREGKGNKLESTVRFRISINLHHKIMKLALMFLSFR</sequence>
<proteinExistence type="predicted"/>
<dbReference type="PANTHER" id="PTHR32378">
    <property type="entry name" value="GUANINE NUCLEOTIDE-BINDING PROTEIN SUBUNIT GAMMA 3"/>
    <property type="match status" value="1"/>
</dbReference>
<dbReference type="InterPro" id="IPR055305">
    <property type="entry name" value="GG3-like"/>
</dbReference>
<evidence type="ECO:0000313" key="4">
    <source>
        <dbReference type="EMBL" id="CAK9328177.1"/>
    </source>
</evidence>
<dbReference type="PANTHER" id="PTHR32378:SF10">
    <property type="entry name" value="GUANINE NUCLEOTIDE-BINDING PROTEIN SUBUNIT GAMMA 3"/>
    <property type="match status" value="1"/>
</dbReference>
<feature type="compositionally biased region" description="Pro residues" evidence="2">
    <location>
        <begin position="13"/>
        <end position="22"/>
    </location>
</feature>
<name>A0ABP0ZC32_9ROSI</name>
<feature type="region of interest" description="Disordered" evidence="2">
    <location>
        <begin position="1"/>
        <end position="25"/>
    </location>
</feature>
<reference evidence="4 5" key="1">
    <citation type="submission" date="2024-03" db="EMBL/GenBank/DDBJ databases">
        <authorList>
            <person name="Gkanogiannis A."/>
            <person name="Becerra Lopez-Lavalle L."/>
        </authorList>
    </citation>
    <scope>NUCLEOTIDE SEQUENCE [LARGE SCALE GENOMIC DNA]</scope>
</reference>
<feature type="compositionally biased region" description="Low complexity" evidence="2">
    <location>
        <begin position="1"/>
        <end position="12"/>
    </location>
</feature>
<keyword evidence="5" id="KW-1185">Reference proteome</keyword>
<keyword evidence="1" id="KW-0175">Coiled coil</keyword>
<dbReference type="SMART" id="SM01224">
    <property type="entry name" value="G_gamma"/>
    <property type="match status" value="1"/>
</dbReference>
<gene>
    <name evidence="4" type="ORF">CITCOLO1_LOCUS20582</name>
</gene>